<dbReference type="Proteomes" id="UP000824120">
    <property type="component" value="Chromosome 9"/>
</dbReference>
<comment type="caution">
    <text evidence="1">The sequence shown here is derived from an EMBL/GenBank/DDBJ whole genome shotgun (WGS) entry which is preliminary data.</text>
</comment>
<proteinExistence type="predicted"/>
<evidence type="ECO:0000313" key="2">
    <source>
        <dbReference type="Proteomes" id="UP000824120"/>
    </source>
</evidence>
<protein>
    <submittedName>
        <fullName evidence="1">Uncharacterized protein</fullName>
    </submittedName>
</protein>
<dbReference type="AlphaFoldDB" id="A0A9J5X7W3"/>
<accession>A0A9J5X7W3</accession>
<name>A0A9J5X7W3_SOLCO</name>
<sequence>MTCFNLIDFRIDCFGSEINRKRCKVDRKGDVINGRQMGKRCHWRPPDIVVFRRSMADSLAFIAVLGRRDGRDEEHLGKEKVVLGKDRCWEEKG</sequence>
<organism evidence="1 2">
    <name type="scientific">Solanum commersonii</name>
    <name type="common">Commerson's wild potato</name>
    <name type="synonym">Commerson's nightshade</name>
    <dbReference type="NCBI Taxonomy" id="4109"/>
    <lineage>
        <taxon>Eukaryota</taxon>
        <taxon>Viridiplantae</taxon>
        <taxon>Streptophyta</taxon>
        <taxon>Embryophyta</taxon>
        <taxon>Tracheophyta</taxon>
        <taxon>Spermatophyta</taxon>
        <taxon>Magnoliopsida</taxon>
        <taxon>eudicotyledons</taxon>
        <taxon>Gunneridae</taxon>
        <taxon>Pentapetalae</taxon>
        <taxon>asterids</taxon>
        <taxon>lamiids</taxon>
        <taxon>Solanales</taxon>
        <taxon>Solanaceae</taxon>
        <taxon>Solanoideae</taxon>
        <taxon>Solaneae</taxon>
        <taxon>Solanum</taxon>
    </lineage>
</organism>
<evidence type="ECO:0000313" key="1">
    <source>
        <dbReference type="EMBL" id="KAG5584339.1"/>
    </source>
</evidence>
<dbReference type="EMBL" id="JACXVP010000009">
    <property type="protein sequence ID" value="KAG5584339.1"/>
    <property type="molecule type" value="Genomic_DNA"/>
</dbReference>
<keyword evidence="2" id="KW-1185">Reference proteome</keyword>
<reference evidence="1 2" key="1">
    <citation type="submission" date="2020-09" db="EMBL/GenBank/DDBJ databases">
        <title>De no assembly of potato wild relative species, Solanum commersonii.</title>
        <authorList>
            <person name="Cho K."/>
        </authorList>
    </citation>
    <scope>NUCLEOTIDE SEQUENCE [LARGE SCALE GENOMIC DNA]</scope>
    <source>
        <strain evidence="1">LZ3.2</strain>
        <tissue evidence="1">Leaf</tissue>
    </source>
</reference>
<gene>
    <name evidence="1" type="ORF">H5410_044773</name>
</gene>